<dbReference type="KEGG" id="cpoc:100720852"/>
<dbReference type="InterPro" id="IPR022272">
    <property type="entry name" value="Lipocalin_CS"/>
</dbReference>
<evidence type="ECO:0000313" key="10">
    <source>
        <dbReference type="Ensembl" id="ENSCPOP00000020058.2"/>
    </source>
</evidence>
<dbReference type="VEuPathDB" id="HostDB:ENSCPOG00000034203"/>
<feature type="signal peptide" evidence="8">
    <location>
        <begin position="1"/>
        <end position="19"/>
    </location>
</feature>
<proteinExistence type="inferred from homology"/>
<evidence type="ECO:0000256" key="2">
    <source>
        <dbReference type="ARBA" id="ARBA00006889"/>
    </source>
</evidence>
<dbReference type="PANTHER" id="PTHR11430:SF76">
    <property type="entry name" value="MAJOR URINARY PROTEIN 1-RELATED"/>
    <property type="match status" value="1"/>
</dbReference>
<dbReference type="PROSITE" id="PS00213">
    <property type="entry name" value="LIPOCALIN"/>
    <property type="match status" value="1"/>
</dbReference>
<dbReference type="Proteomes" id="UP000005447">
    <property type="component" value="Unassembled WGS sequence"/>
</dbReference>
<dbReference type="PANTHER" id="PTHR11430">
    <property type="entry name" value="LIPOCALIN"/>
    <property type="match status" value="1"/>
</dbReference>
<dbReference type="EMBL" id="AAKN02050001">
    <property type="status" value="NOT_ANNOTATED_CDS"/>
    <property type="molecule type" value="Genomic_DNA"/>
</dbReference>
<dbReference type="OrthoDB" id="9048943at2759"/>
<organism evidence="10 11">
    <name type="scientific">Cavia porcellus</name>
    <name type="common">Guinea pig</name>
    <dbReference type="NCBI Taxonomy" id="10141"/>
    <lineage>
        <taxon>Eukaryota</taxon>
        <taxon>Metazoa</taxon>
        <taxon>Chordata</taxon>
        <taxon>Craniata</taxon>
        <taxon>Vertebrata</taxon>
        <taxon>Euteleostomi</taxon>
        <taxon>Mammalia</taxon>
        <taxon>Eutheria</taxon>
        <taxon>Euarchontoglires</taxon>
        <taxon>Glires</taxon>
        <taxon>Rodentia</taxon>
        <taxon>Hystricomorpha</taxon>
        <taxon>Caviidae</taxon>
        <taxon>Cavia</taxon>
    </lineage>
</organism>
<dbReference type="InterPro" id="IPR002971">
    <property type="entry name" value="Maj_urinary"/>
</dbReference>
<dbReference type="Ensembl" id="ENSCPOT00000021417.2">
    <property type="protein sequence ID" value="ENSCPOP00000020058.2"/>
    <property type="gene ID" value="ENSCPOG00000034203.1"/>
</dbReference>
<evidence type="ECO:0000256" key="6">
    <source>
        <dbReference type="ARBA" id="ARBA00023157"/>
    </source>
</evidence>
<dbReference type="GeneTree" id="ENSGT01050000244868"/>
<dbReference type="InterPro" id="IPR000566">
    <property type="entry name" value="Lipocln_cytosolic_FA-bd_dom"/>
</dbReference>
<reference evidence="10" key="2">
    <citation type="submission" date="2025-08" db="UniProtKB">
        <authorList>
            <consortium name="Ensembl"/>
        </authorList>
    </citation>
    <scope>IDENTIFICATION</scope>
    <source>
        <strain evidence="10">2N</strain>
    </source>
</reference>
<evidence type="ECO:0000256" key="3">
    <source>
        <dbReference type="ARBA" id="ARBA00022525"/>
    </source>
</evidence>
<evidence type="ECO:0000256" key="5">
    <source>
        <dbReference type="ARBA" id="ARBA00023106"/>
    </source>
</evidence>
<keyword evidence="4 8" id="KW-0732">Signal</keyword>
<evidence type="ECO:0000256" key="8">
    <source>
        <dbReference type="SAM" id="SignalP"/>
    </source>
</evidence>
<feature type="domain" description="Lipocalin/cytosolic fatty-acid binding" evidence="9">
    <location>
        <begin position="33"/>
        <end position="169"/>
    </location>
</feature>
<dbReference type="InParanoid" id="H0WAP5"/>
<dbReference type="GO" id="GO:0005615">
    <property type="term" value="C:extracellular space"/>
    <property type="evidence" value="ECO:0007669"/>
    <property type="project" value="TreeGrafter"/>
</dbReference>
<reference evidence="10" key="3">
    <citation type="submission" date="2025-09" db="UniProtKB">
        <authorList>
            <consortium name="Ensembl"/>
        </authorList>
    </citation>
    <scope>IDENTIFICATION</scope>
    <source>
        <strain evidence="10">2N</strain>
    </source>
</reference>
<evidence type="ECO:0000256" key="4">
    <source>
        <dbReference type="ARBA" id="ARBA00022729"/>
    </source>
</evidence>
<keyword evidence="5" id="KW-0590">Pheromone-binding</keyword>
<reference evidence="11" key="1">
    <citation type="journal article" date="2011" name="Nature">
        <title>A high-resolution map of human evolutionary constraint using 29 mammals.</title>
        <authorList>
            <person name="Lindblad-Toh K."/>
            <person name="Garber M."/>
            <person name="Zuk O."/>
            <person name="Lin M.F."/>
            <person name="Parker B.J."/>
            <person name="Washietl S."/>
            <person name="Kheradpour P."/>
            <person name="Ernst J."/>
            <person name="Jordan G."/>
            <person name="Mauceli E."/>
            <person name="Ward L.D."/>
            <person name="Lowe C.B."/>
            <person name="Holloway A.K."/>
            <person name="Clamp M."/>
            <person name="Gnerre S."/>
            <person name="Alfoldi J."/>
            <person name="Beal K."/>
            <person name="Chang J."/>
            <person name="Clawson H."/>
            <person name="Cuff J."/>
            <person name="Di Palma F."/>
            <person name="Fitzgerald S."/>
            <person name="Flicek P."/>
            <person name="Guttman M."/>
            <person name="Hubisz M.J."/>
            <person name="Jaffe D.B."/>
            <person name="Jungreis I."/>
            <person name="Kent W.J."/>
            <person name="Kostka D."/>
            <person name="Lara M."/>
            <person name="Martins A.L."/>
            <person name="Massingham T."/>
            <person name="Moltke I."/>
            <person name="Raney B.J."/>
            <person name="Rasmussen M.D."/>
            <person name="Robinson J."/>
            <person name="Stark A."/>
            <person name="Vilella A.J."/>
            <person name="Wen J."/>
            <person name="Xie X."/>
            <person name="Zody M.C."/>
            <person name="Baldwin J."/>
            <person name="Bloom T."/>
            <person name="Chin C.W."/>
            <person name="Heiman D."/>
            <person name="Nicol R."/>
            <person name="Nusbaum C."/>
            <person name="Young S."/>
            <person name="Wilkinson J."/>
            <person name="Worley K.C."/>
            <person name="Kovar C.L."/>
            <person name="Muzny D.M."/>
            <person name="Gibbs R.A."/>
            <person name="Cree A."/>
            <person name="Dihn H.H."/>
            <person name="Fowler G."/>
            <person name="Jhangiani S."/>
            <person name="Joshi V."/>
            <person name="Lee S."/>
            <person name="Lewis L.R."/>
            <person name="Nazareth L.V."/>
            <person name="Okwuonu G."/>
            <person name="Santibanez J."/>
            <person name="Warren W.C."/>
            <person name="Mardis E.R."/>
            <person name="Weinstock G.M."/>
            <person name="Wilson R.K."/>
            <person name="Delehaunty K."/>
            <person name="Dooling D."/>
            <person name="Fronik C."/>
            <person name="Fulton L."/>
            <person name="Fulton B."/>
            <person name="Graves T."/>
            <person name="Minx P."/>
            <person name="Sodergren E."/>
            <person name="Birney E."/>
            <person name="Margulies E.H."/>
            <person name="Herrero J."/>
            <person name="Green E.D."/>
            <person name="Haussler D."/>
            <person name="Siepel A."/>
            <person name="Goldman N."/>
            <person name="Pollard K.S."/>
            <person name="Pedersen J.S."/>
            <person name="Lander E.S."/>
            <person name="Kellis M."/>
        </authorList>
    </citation>
    <scope>NUCLEOTIDE SEQUENCE [LARGE SCALE GENOMIC DNA]</scope>
    <source>
        <strain evidence="11">2N</strain>
    </source>
</reference>
<dbReference type="PRINTS" id="PR01221">
    <property type="entry name" value="MAJORURINARY"/>
</dbReference>
<feature type="chain" id="PRO_5011590943" description="Lipocalin/cytosolic fatty-acid binding domain-containing protein" evidence="8">
    <location>
        <begin position="20"/>
        <end position="181"/>
    </location>
</feature>
<evidence type="ECO:0000259" key="9">
    <source>
        <dbReference type="Pfam" id="PF00061"/>
    </source>
</evidence>
<dbReference type="HOGENOM" id="CLU_094061_4_0_1"/>
<evidence type="ECO:0000256" key="1">
    <source>
        <dbReference type="ARBA" id="ARBA00004613"/>
    </source>
</evidence>
<dbReference type="STRING" id="10141.ENSCPOP00000020058"/>
<comment type="subcellular location">
    <subcellularLocation>
        <location evidence="1">Secreted</location>
    </subcellularLocation>
</comment>
<evidence type="ECO:0000256" key="7">
    <source>
        <dbReference type="RuleBase" id="RU003695"/>
    </source>
</evidence>
<dbReference type="GO" id="GO:0005550">
    <property type="term" value="F:pheromone binding"/>
    <property type="evidence" value="ECO:0007669"/>
    <property type="project" value="UniProtKB-KW"/>
</dbReference>
<dbReference type="GO" id="GO:0036094">
    <property type="term" value="F:small molecule binding"/>
    <property type="evidence" value="ECO:0007669"/>
    <property type="project" value="InterPro"/>
</dbReference>
<dbReference type="OMA" id="GVYADEY"/>
<dbReference type="eggNOG" id="ENOG502S6GK">
    <property type="taxonomic scope" value="Eukaryota"/>
</dbReference>
<keyword evidence="11" id="KW-1185">Reference proteome</keyword>
<protein>
    <recommendedName>
        <fullName evidence="9">Lipocalin/cytosolic fatty-acid binding domain-containing protein</fullName>
    </recommendedName>
</protein>
<dbReference type="Gene3D" id="2.40.128.20">
    <property type="match status" value="1"/>
</dbReference>
<dbReference type="InterPro" id="IPR012674">
    <property type="entry name" value="Calycin"/>
</dbReference>
<evidence type="ECO:0000313" key="11">
    <source>
        <dbReference type="Proteomes" id="UP000005447"/>
    </source>
</evidence>
<dbReference type="AlphaFoldDB" id="H0WAP5"/>
<keyword evidence="6" id="KW-1015">Disulfide bond</keyword>
<dbReference type="InterPro" id="IPR002345">
    <property type="entry name" value="Lipocalin"/>
</dbReference>
<gene>
    <name evidence="10" type="primary">LOC134478673</name>
</gene>
<dbReference type="Bgee" id="ENSCPOG00000034203">
    <property type="expression patterns" value="Expressed in uterine cervix and 1 other cell type or tissue"/>
</dbReference>
<dbReference type="SUPFAM" id="SSF50814">
    <property type="entry name" value="Lipocalins"/>
    <property type="match status" value="1"/>
</dbReference>
<dbReference type="FunCoup" id="H0WAP5">
    <property type="interactions" value="393"/>
</dbReference>
<comment type="similarity">
    <text evidence="2 7">Belongs to the calycin superfamily. Lipocalin family.</text>
</comment>
<dbReference type="Pfam" id="PF00061">
    <property type="entry name" value="Lipocalin"/>
    <property type="match status" value="1"/>
</dbReference>
<keyword evidence="3" id="KW-0964">Secreted</keyword>
<dbReference type="FunFam" id="2.40.128.20:FF:000008">
    <property type="entry name" value="Major urinary protein"/>
    <property type="match status" value="1"/>
</dbReference>
<dbReference type="PRINTS" id="PR00179">
    <property type="entry name" value="LIPOCALIN"/>
</dbReference>
<name>H0WAP5_CAVPO</name>
<sequence>MKLQLLCLGLTLLCTQGEGDEVVRGNFDAGKISGNWYTVEMASYKRETIEEGGSLRVFVESIEPVEDSALSFTFWAHANGECKQFSVTSNRVAEGVYADEYDGYNVFRVVETDYTNYVIFQLWNFKAEGNFQLLQLYGREPDVSGEIKTKFEDFCHKNGIGEGNIIDMTTVDRCLQARGGK</sequence>
<accession>H0WAP5</accession>